<dbReference type="InterPro" id="IPR009019">
    <property type="entry name" value="KH_sf_prok-type"/>
</dbReference>
<dbReference type="Pfam" id="PF13083">
    <property type="entry name" value="KH_KhpA-B"/>
    <property type="match status" value="1"/>
</dbReference>
<evidence type="ECO:0000256" key="2">
    <source>
        <dbReference type="ARBA" id="ARBA00022884"/>
    </source>
</evidence>
<dbReference type="SUPFAM" id="SSF54814">
    <property type="entry name" value="Prokaryotic type KH domain (KH-domain type II)"/>
    <property type="match status" value="1"/>
</dbReference>
<keyword evidence="3" id="KW-0143">Chaperone</keyword>
<dbReference type="GO" id="GO:0005737">
    <property type="term" value="C:cytoplasm"/>
    <property type="evidence" value="ECO:0007669"/>
    <property type="project" value="UniProtKB-SubCell"/>
</dbReference>
<dbReference type="GO" id="GO:0009252">
    <property type="term" value="P:peptidoglycan biosynthetic process"/>
    <property type="evidence" value="ECO:0007669"/>
    <property type="project" value="UniProtKB-UniRule"/>
</dbReference>
<protein>
    <recommendedName>
        <fullName evidence="3">RNA-binding protein KhpA</fullName>
    </recommendedName>
    <alternativeName>
        <fullName evidence="3">KH-domain protein A</fullName>
    </alternativeName>
</protein>
<dbReference type="PATRIC" id="fig|1423806.3.peg.1813"/>
<dbReference type="Proteomes" id="UP000050961">
    <property type="component" value="Unassembled WGS sequence"/>
</dbReference>
<dbReference type="InterPro" id="IPR020627">
    <property type="entry name" value="KhpA"/>
</dbReference>
<evidence type="ECO:0000313" key="5">
    <source>
        <dbReference type="Proteomes" id="UP000050961"/>
    </source>
</evidence>
<comment type="similarity">
    <text evidence="3">Belongs to the KhpA RNA-binding protein family.</text>
</comment>
<keyword evidence="3" id="KW-0961">Cell wall biogenesis/degradation</keyword>
<name>A0A023CUN9_9LACO</name>
<dbReference type="PANTHER" id="PTHR34654">
    <property type="entry name" value="UPF0109 PROTEIN SCO5592"/>
    <property type="match status" value="1"/>
</dbReference>
<comment type="subunit">
    <text evidence="3">Forms a complex with KhpB.</text>
</comment>
<proteinExistence type="inferred from homology"/>
<dbReference type="AlphaFoldDB" id="A0A023CUN9"/>
<dbReference type="RefSeq" id="WP_034986617.1">
    <property type="nucleotide sequence ID" value="NZ_AYZF01000017.1"/>
</dbReference>
<dbReference type="EMBL" id="AYZF01000017">
    <property type="protein sequence ID" value="KRN05236.1"/>
    <property type="molecule type" value="Genomic_DNA"/>
</dbReference>
<comment type="subcellular location">
    <subcellularLocation>
        <location evidence="3">Cytoplasm</location>
    </subcellularLocation>
</comment>
<dbReference type="eggNOG" id="COG1837">
    <property type="taxonomic scope" value="Bacteria"/>
</dbReference>
<gene>
    <name evidence="3" type="primary">khpA</name>
    <name evidence="4" type="ORF">FD15_GL001781</name>
</gene>
<keyword evidence="1 3" id="KW-0963">Cytoplasm</keyword>
<evidence type="ECO:0000256" key="3">
    <source>
        <dbReference type="HAMAP-Rule" id="MF_00088"/>
    </source>
</evidence>
<dbReference type="HAMAP" id="MF_00088">
    <property type="entry name" value="KhpA"/>
    <property type="match status" value="1"/>
</dbReference>
<comment type="function">
    <text evidence="3">A probable RNA chaperone. Forms a complex with KhpB which binds to cellular RNA and controls its expression. Plays a role in peptidoglycan (PG) homeostasis and cell length regulation.</text>
</comment>
<evidence type="ECO:0000256" key="1">
    <source>
        <dbReference type="ARBA" id="ARBA00022490"/>
    </source>
</evidence>
<dbReference type="GO" id="GO:0003723">
    <property type="term" value="F:RNA binding"/>
    <property type="evidence" value="ECO:0007669"/>
    <property type="project" value="UniProtKB-UniRule"/>
</dbReference>
<dbReference type="CDD" id="cd22533">
    <property type="entry name" value="KH-II_YlqC-like"/>
    <property type="match status" value="1"/>
</dbReference>
<dbReference type="Gene3D" id="3.30.300.20">
    <property type="match status" value="1"/>
</dbReference>
<dbReference type="OrthoDB" id="9812389at2"/>
<dbReference type="PANTHER" id="PTHR34654:SF1">
    <property type="entry name" value="RNA-BINDING PROTEIN KHPA"/>
    <property type="match status" value="1"/>
</dbReference>
<comment type="caution">
    <text evidence="4">The sequence shown here is derived from an EMBL/GenBank/DDBJ whole genome shotgun (WGS) entry which is preliminary data.</text>
</comment>
<reference evidence="4 5" key="1">
    <citation type="journal article" date="2015" name="Genome Announc.">
        <title>Expanding the biotechnology potential of lactobacilli through comparative genomics of 213 strains and associated genera.</title>
        <authorList>
            <person name="Sun Z."/>
            <person name="Harris H.M."/>
            <person name="McCann A."/>
            <person name="Guo C."/>
            <person name="Argimon S."/>
            <person name="Zhang W."/>
            <person name="Yang X."/>
            <person name="Jeffery I.B."/>
            <person name="Cooney J.C."/>
            <person name="Kagawa T.F."/>
            <person name="Liu W."/>
            <person name="Song Y."/>
            <person name="Salvetti E."/>
            <person name="Wrobel A."/>
            <person name="Rasinkangas P."/>
            <person name="Parkhill J."/>
            <person name="Rea M.C."/>
            <person name="O'Sullivan O."/>
            <person name="Ritari J."/>
            <person name="Douillard F.P."/>
            <person name="Paul Ross R."/>
            <person name="Yang R."/>
            <person name="Briner A.E."/>
            <person name="Felis G.E."/>
            <person name="de Vos W.M."/>
            <person name="Barrangou R."/>
            <person name="Klaenhammer T.R."/>
            <person name="Caufield P.W."/>
            <person name="Cui Y."/>
            <person name="Zhang H."/>
            <person name="O'Toole P.W."/>
        </authorList>
    </citation>
    <scope>NUCLEOTIDE SEQUENCE [LARGE SCALE GENOMIC DNA]</scope>
    <source>
        <strain evidence="4 5">DSM 21376</strain>
    </source>
</reference>
<keyword evidence="5" id="KW-1185">Reference proteome</keyword>
<dbReference type="GO" id="GO:0008360">
    <property type="term" value="P:regulation of cell shape"/>
    <property type="evidence" value="ECO:0007669"/>
    <property type="project" value="UniProtKB-KW"/>
</dbReference>
<dbReference type="GO" id="GO:0071555">
    <property type="term" value="P:cell wall organization"/>
    <property type="evidence" value="ECO:0007669"/>
    <property type="project" value="UniProtKB-KW"/>
</dbReference>
<keyword evidence="2 3" id="KW-0694">RNA-binding</keyword>
<evidence type="ECO:0000313" key="4">
    <source>
        <dbReference type="EMBL" id="KRN05236.1"/>
    </source>
</evidence>
<dbReference type="InterPro" id="IPR015946">
    <property type="entry name" value="KH_dom-like_a/b"/>
</dbReference>
<keyword evidence="3" id="KW-0133">Cell shape</keyword>
<organism evidence="4 5">
    <name type="scientific">Liquorilactobacillus sucicola DSM 21376 = JCM 15457</name>
    <dbReference type="NCBI Taxonomy" id="1423806"/>
    <lineage>
        <taxon>Bacteria</taxon>
        <taxon>Bacillati</taxon>
        <taxon>Bacillota</taxon>
        <taxon>Bacilli</taxon>
        <taxon>Lactobacillales</taxon>
        <taxon>Lactobacillaceae</taxon>
        <taxon>Liquorilactobacillus</taxon>
    </lineage>
</organism>
<accession>A0A023CUN9</accession>
<dbReference type="STRING" id="1423806.FD15_GL001781"/>
<sequence>MAKADVKQLIITIVKPLVAEPDKIELQLVEEGHFINFNLRVAPKDVGRVIGKQGRIAQAIRTIVYSVCRDDSHRVRLNIIND</sequence>